<evidence type="ECO:0000313" key="3">
    <source>
        <dbReference type="RefSeq" id="XP_010442775.1"/>
    </source>
</evidence>
<dbReference type="PANTHER" id="PTHR31900">
    <property type="entry name" value="F-BOX/RNI SUPERFAMILY PROTEIN-RELATED"/>
    <property type="match status" value="1"/>
</dbReference>
<dbReference type="InterPro" id="IPR050232">
    <property type="entry name" value="FBL13/AtMIF1-like"/>
</dbReference>
<reference evidence="2" key="1">
    <citation type="journal article" date="2014" name="Nat. Commun.">
        <title>The emerging biofuel crop Camelina sativa retains a highly undifferentiated hexaploid genome structure.</title>
        <authorList>
            <person name="Kagale S."/>
            <person name="Koh C."/>
            <person name="Nixon J."/>
            <person name="Bollina V."/>
            <person name="Clarke W.E."/>
            <person name="Tuteja R."/>
            <person name="Spillane C."/>
            <person name="Robinson S.J."/>
            <person name="Links M.G."/>
            <person name="Clarke C."/>
            <person name="Higgins E.E."/>
            <person name="Huebert T."/>
            <person name="Sharpe A.G."/>
            <person name="Parkin I.A."/>
        </authorList>
    </citation>
    <scope>NUCLEOTIDE SEQUENCE [LARGE SCALE GENOMIC DNA]</scope>
    <source>
        <strain evidence="2">cv. DH55</strain>
    </source>
</reference>
<dbReference type="InterPro" id="IPR055411">
    <property type="entry name" value="LRR_FXL15/At3g58940/PEG3-like"/>
</dbReference>
<name>A0ABM0UL62_CAMSA</name>
<evidence type="ECO:0000259" key="1">
    <source>
        <dbReference type="PROSITE" id="PS50181"/>
    </source>
</evidence>
<dbReference type="InterPro" id="IPR036047">
    <property type="entry name" value="F-box-like_dom_sf"/>
</dbReference>
<protein>
    <submittedName>
        <fullName evidence="3">F-box/FBD/LRR-repeat protein At1g51370-like</fullName>
    </submittedName>
</protein>
<dbReference type="InterPro" id="IPR006566">
    <property type="entry name" value="FBD"/>
</dbReference>
<keyword evidence="2" id="KW-1185">Reference proteome</keyword>
<dbReference type="Pfam" id="PF24758">
    <property type="entry name" value="LRR_At5g56370"/>
    <property type="match status" value="1"/>
</dbReference>
<dbReference type="Pfam" id="PF00646">
    <property type="entry name" value="F-box"/>
    <property type="match status" value="1"/>
</dbReference>
<feature type="domain" description="F-box" evidence="1">
    <location>
        <begin position="18"/>
        <end position="54"/>
    </location>
</feature>
<dbReference type="Proteomes" id="UP000694864">
    <property type="component" value="Chromosome 11"/>
</dbReference>
<proteinExistence type="predicted"/>
<organism evidence="2 3">
    <name type="scientific">Camelina sativa</name>
    <name type="common">False flax</name>
    <name type="synonym">Myagrum sativum</name>
    <dbReference type="NCBI Taxonomy" id="90675"/>
    <lineage>
        <taxon>Eukaryota</taxon>
        <taxon>Viridiplantae</taxon>
        <taxon>Streptophyta</taxon>
        <taxon>Embryophyta</taxon>
        <taxon>Tracheophyta</taxon>
        <taxon>Spermatophyta</taxon>
        <taxon>Magnoliopsida</taxon>
        <taxon>eudicotyledons</taxon>
        <taxon>Gunneridae</taxon>
        <taxon>Pentapetalae</taxon>
        <taxon>rosids</taxon>
        <taxon>malvids</taxon>
        <taxon>Brassicales</taxon>
        <taxon>Brassicaceae</taxon>
        <taxon>Camelineae</taxon>
        <taxon>Camelina</taxon>
    </lineage>
</organism>
<gene>
    <name evidence="3" type="primary">LOC104725759</name>
</gene>
<dbReference type="SUPFAM" id="SSF52047">
    <property type="entry name" value="RNI-like"/>
    <property type="match status" value="1"/>
</dbReference>
<dbReference type="SUPFAM" id="SSF81383">
    <property type="entry name" value="F-box domain"/>
    <property type="match status" value="1"/>
</dbReference>
<evidence type="ECO:0000313" key="2">
    <source>
        <dbReference type="Proteomes" id="UP000694864"/>
    </source>
</evidence>
<dbReference type="RefSeq" id="XP_010442775.1">
    <property type="nucleotide sequence ID" value="XM_010444473.2"/>
</dbReference>
<dbReference type="Gene3D" id="1.20.1280.50">
    <property type="match status" value="1"/>
</dbReference>
<sequence length="457" mass="53021">MVVGRQKKKTKTCEHGKEDLLSQLPEPLISEILCRLSTKDAVRTSLLSTRWRNLWRWVPDLDLESDSFSKSNFDAFVSFVERFLVSHRDRELWIRKLRLCFGYHHHRPICDLTSWIDVLTTCRIQHLDVYCWSNHDIQIPLNLYTCETLVHLLLCYVTLSNAEFVSLPCLKIIHLVDNTYPNETTLQKLISGSPILEDLTITRSWNDDDNATVLQLRSHTLKRVDIDEFTQVVIDAPLLQALKATVSTKNFQIVNLGSSAKLDIDYSGHATCSSSMIHDIITDMSRVRELVIGNAIWKEIFQYSKSEPALLQFRDLSRLNVQFSKSDIELLPLFLESCPKLETLVMELVTDRSMRGKKEQEPKVMFSTVPQCLVSSLKFVQWKRSISGYEGETELVRYFLKNSKIVEKLRLDIYYTEKAKCALLQELLTMPRCSSVCEIHCSVIPRDKYRRTFRFKG</sequence>
<dbReference type="GeneID" id="104725759"/>
<accession>A0ABM0UL62</accession>
<reference evidence="3" key="2">
    <citation type="submission" date="2025-08" db="UniProtKB">
        <authorList>
            <consortium name="RefSeq"/>
        </authorList>
    </citation>
    <scope>IDENTIFICATION</scope>
    <source>
        <tissue evidence="3">Leaf</tissue>
    </source>
</reference>
<dbReference type="PANTHER" id="PTHR31900:SF33">
    <property type="entry name" value="PROTEIN WITH RNI-LIKE_FBD-LIKE DOMAIN"/>
    <property type="match status" value="1"/>
</dbReference>
<dbReference type="Pfam" id="PF08387">
    <property type="entry name" value="FBD"/>
    <property type="match status" value="1"/>
</dbReference>
<dbReference type="InterPro" id="IPR053781">
    <property type="entry name" value="F-box_AtFBL13-like"/>
</dbReference>
<dbReference type="InterPro" id="IPR001810">
    <property type="entry name" value="F-box_dom"/>
</dbReference>
<dbReference type="SMART" id="SM00579">
    <property type="entry name" value="FBD"/>
    <property type="match status" value="1"/>
</dbReference>
<dbReference type="SMART" id="SM00256">
    <property type="entry name" value="FBOX"/>
    <property type="match status" value="1"/>
</dbReference>
<dbReference type="CDD" id="cd22160">
    <property type="entry name" value="F-box_AtFBL13-like"/>
    <property type="match status" value="1"/>
</dbReference>
<dbReference type="PROSITE" id="PS50181">
    <property type="entry name" value="FBOX"/>
    <property type="match status" value="1"/>
</dbReference>